<feature type="compositionally biased region" description="Low complexity" evidence="7">
    <location>
        <begin position="208"/>
        <end position="224"/>
    </location>
</feature>
<comment type="catalytic activity">
    <reaction evidence="1">
        <text>Thiol-dependent hydrolysis of ester, thioester, amide, peptide and isopeptide bonds formed by the C-terminal Gly of ubiquitin (a 76-residue protein attached to proteins as an intracellular targeting signal).</text>
        <dbReference type="EC" id="3.4.19.12"/>
    </reaction>
</comment>
<gene>
    <name evidence="9" type="ORF">ARMSODRAFT_969232</name>
</gene>
<feature type="region of interest" description="Disordered" evidence="7">
    <location>
        <begin position="191"/>
        <end position="232"/>
    </location>
</feature>
<keyword evidence="4" id="KW-0833">Ubl conjugation pathway</keyword>
<evidence type="ECO:0000256" key="3">
    <source>
        <dbReference type="ARBA" id="ARBA00022670"/>
    </source>
</evidence>
<dbReference type="SUPFAM" id="SSF54001">
    <property type="entry name" value="Cysteine proteinases"/>
    <property type="match status" value="1"/>
</dbReference>
<feature type="compositionally biased region" description="Basic and acidic residues" evidence="7">
    <location>
        <begin position="954"/>
        <end position="964"/>
    </location>
</feature>
<feature type="region of interest" description="Disordered" evidence="7">
    <location>
        <begin position="1"/>
        <end position="103"/>
    </location>
</feature>
<reference evidence="10" key="1">
    <citation type="journal article" date="2017" name="Nat. Ecol. Evol.">
        <title>Genome expansion and lineage-specific genetic innovations in the forest pathogenic fungi Armillaria.</title>
        <authorList>
            <person name="Sipos G."/>
            <person name="Prasanna A.N."/>
            <person name="Walter M.C."/>
            <person name="O'Connor E."/>
            <person name="Balint B."/>
            <person name="Krizsan K."/>
            <person name="Kiss B."/>
            <person name="Hess J."/>
            <person name="Varga T."/>
            <person name="Slot J."/>
            <person name="Riley R."/>
            <person name="Boka B."/>
            <person name="Rigling D."/>
            <person name="Barry K."/>
            <person name="Lee J."/>
            <person name="Mihaltcheva S."/>
            <person name="LaButti K."/>
            <person name="Lipzen A."/>
            <person name="Waldron R."/>
            <person name="Moloney N.M."/>
            <person name="Sperisen C."/>
            <person name="Kredics L."/>
            <person name="Vagvoelgyi C."/>
            <person name="Patrignani A."/>
            <person name="Fitzpatrick D."/>
            <person name="Nagy I."/>
            <person name="Doyle S."/>
            <person name="Anderson J.B."/>
            <person name="Grigoriev I.V."/>
            <person name="Gueldener U."/>
            <person name="Muensterkoetter M."/>
            <person name="Nagy L.G."/>
        </authorList>
    </citation>
    <scope>NUCLEOTIDE SEQUENCE [LARGE SCALE GENOMIC DNA]</scope>
    <source>
        <strain evidence="10">28-4</strain>
    </source>
</reference>
<dbReference type="Pfam" id="PF00443">
    <property type="entry name" value="UCH"/>
    <property type="match status" value="2"/>
</dbReference>
<dbReference type="GO" id="GO:0061136">
    <property type="term" value="P:regulation of proteasomal protein catabolic process"/>
    <property type="evidence" value="ECO:0007669"/>
    <property type="project" value="TreeGrafter"/>
</dbReference>
<dbReference type="PROSITE" id="PS00973">
    <property type="entry name" value="USP_2"/>
    <property type="match status" value="1"/>
</dbReference>
<proteinExistence type="predicted"/>
<keyword evidence="6" id="KW-0788">Thiol protease</keyword>
<dbReference type="InterPro" id="IPR044635">
    <property type="entry name" value="UBP14-like"/>
</dbReference>
<feature type="domain" description="USP" evidence="8">
    <location>
        <begin position="801"/>
        <end position="1366"/>
    </location>
</feature>
<evidence type="ECO:0000256" key="4">
    <source>
        <dbReference type="ARBA" id="ARBA00022786"/>
    </source>
</evidence>
<feature type="region of interest" description="Disordered" evidence="7">
    <location>
        <begin position="262"/>
        <end position="283"/>
    </location>
</feature>
<feature type="compositionally biased region" description="Low complexity" evidence="7">
    <location>
        <begin position="53"/>
        <end position="66"/>
    </location>
</feature>
<name>A0A2H3CIE9_9AGAR</name>
<evidence type="ECO:0000313" key="9">
    <source>
        <dbReference type="EMBL" id="PBK76547.1"/>
    </source>
</evidence>
<keyword evidence="5" id="KW-0378">Hydrolase</keyword>
<evidence type="ECO:0000256" key="7">
    <source>
        <dbReference type="SAM" id="MobiDB-lite"/>
    </source>
</evidence>
<dbReference type="PROSITE" id="PS00972">
    <property type="entry name" value="USP_1"/>
    <property type="match status" value="1"/>
</dbReference>
<organism evidence="9 10">
    <name type="scientific">Armillaria solidipes</name>
    <dbReference type="NCBI Taxonomy" id="1076256"/>
    <lineage>
        <taxon>Eukaryota</taxon>
        <taxon>Fungi</taxon>
        <taxon>Dikarya</taxon>
        <taxon>Basidiomycota</taxon>
        <taxon>Agaricomycotina</taxon>
        <taxon>Agaricomycetes</taxon>
        <taxon>Agaricomycetidae</taxon>
        <taxon>Agaricales</taxon>
        <taxon>Marasmiineae</taxon>
        <taxon>Physalacriaceae</taxon>
        <taxon>Armillaria</taxon>
    </lineage>
</organism>
<dbReference type="GO" id="GO:0043161">
    <property type="term" value="P:proteasome-mediated ubiquitin-dependent protein catabolic process"/>
    <property type="evidence" value="ECO:0007669"/>
    <property type="project" value="InterPro"/>
</dbReference>
<dbReference type="Proteomes" id="UP000218334">
    <property type="component" value="Unassembled WGS sequence"/>
</dbReference>
<evidence type="ECO:0000256" key="5">
    <source>
        <dbReference type="ARBA" id="ARBA00022801"/>
    </source>
</evidence>
<keyword evidence="3" id="KW-0645">Protease</keyword>
<dbReference type="PANTHER" id="PTHR43982">
    <property type="entry name" value="UBIQUITIN CARBOXYL-TERMINAL HYDROLASE"/>
    <property type="match status" value="1"/>
</dbReference>
<dbReference type="PANTHER" id="PTHR43982:SF6">
    <property type="entry name" value="UBIQUITIN CARBOXYL-TERMINAL HYDROLASE 2-RELATED"/>
    <property type="match status" value="1"/>
</dbReference>
<feature type="compositionally biased region" description="Pro residues" evidence="7">
    <location>
        <begin position="1"/>
        <end position="22"/>
    </location>
</feature>
<dbReference type="InterPro" id="IPR028889">
    <property type="entry name" value="USP"/>
</dbReference>
<dbReference type="STRING" id="1076256.A0A2H3CIE9"/>
<dbReference type="InterPro" id="IPR025305">
    <property type="entry name" value="UCH_repeat_domain"/>
</dbReference>
<dbReference type="InterPro" id="IPR001394">
    <property type="entry name" value="Peptidase_C19_UCH"/>
</dbReference>
<dbReference type="GO" id="GO:0004843">
    <property type="term" value="F:cysteine-type deubiquitinase activity"/>
    <property type="evidence" value="ECO:0007669"/>
    <property type="project" value="UniProtKB-EC"/>
</dbReference>
<dbReference type="GO" id="GO:0016579">
    <property type="term" value="P:protein deubiquitination"/>
    <property type="evidence" value="ECO:0007669"/>
    <property type="project" value="InterPro"/>
</dbReference>
<dbReference type="GO" id="GO:0070628">
    <property type="term" value="F:proteasome binding"/>
    <property type="evidence" value="ECO:0007669"/>
    <property type="project" value="TreeGrafter"/>
</dbReference>
<dbReference type="Gene3D" id="3.90.70.10">
    <property type="entry name" value="Cysteine proteinases"/>
    <property type="match status" value="2"/>
</dbReference>
<dbReference type="PROSITE" id="PS50235">
    <property type="entry name" value="USP_3"/>
    <property type="match status" value="1"/>
</dbReference>
<evidence type="ECO:0000259" key="8">
    <source>
        <dbReference type="PROSITE" id="PS50235"/>
    </source>
</evidence>
<keyword evidence="10" id="KW-1185">Reference proteome</keyword>
<sequence length="1385" mass="156561">MPGSPPAQRPNTPVPTNSPIPPARFYSSNPPPLPHRPRGVGSNRTTVQTIDEPPTYGSSTSGPSAPEYREPESRLVTEDIMIDDGHPTVTQRTSPGWGTPVWDSALTEPEGYNKTWEHNWSSSDVAWQNNFLASGDKTSSSVPVGNRDDVEEMCWWDRETKKRPGRGFLPPILEVHLHNTEHSLLSVSASAPDITPHLPAPPGERDPSQASSSSPQRPAPQRSSHLPPTEEEVRTAIPHPNAYFCPKDYGWMLLSWKSSSVPPPLSRSGRKEHTLPDQSFRQKNSNCLSPDDNIFGVANKTHHFHRYQNAVDSSQLTPAYRGLEVIDGLKQKRRAGTIIQGELQLVKEQDDENMDQDMEETGFPLDLYVCCQCSFYCVASKVIPAIIPRNLWYHFIEDRKTHPLPGKSGEPSVATAVETMLIALENKLWRLDNRDLRASGTSFRTKIGCNDNVLVFFRKQIFESLGFRWEERQNDMYLQSPSLDSSPRGRLARAKLLRGWVEVGAWLADFKRVYSSAFKDYTSVNASWVKVDSAREMYQNAIGSHPDQIPRNELPDPVQMTLDSLPGTFWTDLGLTRTTASTALIEFAYLAQCRCDPIHTLQYFTHLADAISEMQNFQTCPQPLEELFAVERSRGRITQKDVDDSVEILGFGSDNLLRVEYSENDIDDQFIENAWKTRVKESFRMTTGGSEFQRDATDALKVLAEKRGSAYLRKCWEASKDSLMTPDRAYQTLEVPQEVDDSMLITVFNLRLEEQPSQLDKMREALLVIAESRDSERLRKFMELGSDPGEITAPTRPDWPRGLNQLGNTCYLNSLLQYFYTIKNLREAVSAGKKGLDDDEKLSDDDLKRHRVGGRLVTRREIVRSKKFVSQLADLFWNMEYADNPAVTPTIELAKLALVTSRDEEEDEVDKGGTDSSNDTDATLVDDGPVRYPTEPPSSPKSPSRSPGSILGKRARDIPRRPSEMEVDTPSYSPREDRSSGSSPRLSDDDSPPPLIPLNYPEASTSGSKDEDVEMQAISSSNNPPPLPPRKPVESPSSEMMFGKQHDVAECMDNCMFQIETALLKFDSMIGSQSDEDKTSVVKRLNSNLPTRLFYGKIRQNVVAADQTHEKEDLFSHLPVNVADEGFDIYDGLGRYFYDVVDYKSQKVPMQLSLVSLPPLLHIQLQRVQFDRELCQSWKSQAYVKFGETLYMDRFMDDVNPQKKAQSRIIEDELNICRERLRTLLQGKNGAFATAMDSTRDFLSKQDSVSLPDVDEEMITMLNEEEAHLKAEIDGLHARIQILKTDLEAIWQDETEVAYELTSVFIHRGSTPTFGHYFFYSRHLPDHPDEWFRYNDSDVSVIPKEEVLADTTGSTANPYLLVYTRKGSEVVDTVKRFDPSSLIEE</sequence>
<dbReference type="Pfam" id="PF13446">
    <property type="entry name" value="RPT"/>
    <property type="match status" value="2"/>
</dbReference>
<dbReference type="EMBL" id="KZ293416">
    <property type="protein sequence ID" value="PBK76547.1"/>
    <property type="molecule type" value="Genomic_DNA"/>
</dbReference>
<evidence type="ECO:0000256" key="2">
    <source>
        <dbReference type="ARBA" id="ARBA00012759"/>
    </source>
</evidence>
<feature type="compositionally biased region" description="Basic and acidic residues" evidence="7">
    <location>
        <begin position="67"/>
        <end position="77"/>
    </location>
</feature>
<accession>A0A2H3CIE9</accession>
<evidence type="ECO:0000256" key="6">
    <source>
        <dbReference type="ARBA" id="ARBA00022807"/>
    </source>
</evidence>
<dbReference type="EC" id="3.4.19.12" evidence="2"/>
<feature type="region of interest" description="Disordered" evidence="7">
    <location>
        <begin position="900"/>
        <end position="1038"/>
    </location>
</feature>
<evidence type="ECO:0000256" key="1">
    <source>
        <dbReference type="ARBA" id="ARBA00000707"/>
    </source>
</evidence>
<dbReference type="InterPro" id="IPR038765">
    <property type="entry name" value="Papain-like_cys_pep_sf"/>
</dbReference>
<evidence type="ECO:0000313" key="10">
    <source>
        <dbReference type="Proteomes" id="UP000218334"/>
    </source>
</evidence>
<protein>
    <recommendedName>
        <fullName evidence="2">ubiquitinyl hydrolase 1</fullName>
        <ecNumber evidence="2">3.4.19.12</ecNumber>
    </recommendedName>
</protein>
<dbReference type="InterPro" id="IPR018200">
    <property type="entry name" value="USP_CS"/>
</dbReference>